<comment type="caution">
    <text evidence="1">The sequence shown here is derived from an EMBL/GenBank/DDBJ whole genome shotgun (WGS) entry which is preliminary data.</text>
</comment>
<reference evidence="1 2" key="1">
    <citation type="journal article" date="2022" name="bioRxiv">
        <title>The genome of the oomycete Peronosclerospora sorghi, a cosmopolitan pathogen of maize and sorghum, is inflated with dispersed pseudogenes.</title>
        <authorList>
            <person name="Fletcher K."/>
            <person name="Martin F."/>
            <person name="Isakeit T."/>
            <person name="Cavanaugh K."/>
            <person name="Magill C."/>
            <person name="Michelmore R."/>
        </authorList>
    </citation>
    <scope>NUCLEOTIDE SEQUENCE [LARGE SCALE GENOMIC DNA]</scope>
    <source>
        <strain evidence="1">P6</strain>
    </source>
</reference>
<gene>
    <name evidence="1" type="ORF">PsorP6_005956</name>
</gene>
<sequence>MGENGGDAKCDLAQRVRLNSRFYGVKAVKCVTRKGLSVKKTVAGIVAAALDVDVETVWRIQHALEPKDESKSPSSVWSLLCTMCECSVEIQAMSLRPHEVQSPLLGDLCGQVKYLPLVGYEEMSQCYKPQFKMEQSHKVLIERFTLKGSVPTALCDGRRAHY</sequence>
<keyword evidence="2" id="KW-1185">Reference proteome</keyword>
<protein>
    <submittedName>
        <fullName evidence="1">Uncharacterized protein</fullName>
    </submittedName>
</protein>
<dbReference type="EMBL" id="CM047583">
    <property type="protein sequence ID" value="KAI9912900.1"/>
    <property type="molecule type" value="Genomic_DNA"/>
</dbReference>
<accession>A0ACC0W2M3</accession>
<organism evidence="1 2">
    <name type="scientific">Peronosclerospora sorghi</name>
    <dbReference type="NCBI Taxonomy" id="230839"/>
    <lineage>
        <taxon>Eukaryota</taxon>
        <taxon>Sar</taxon>
        <taxon>Stramenopiles</taxon>
        <taxon>Oomycota</taxon>
        <taxon>Peronosporomycetes</taxon>
        <taxon>Peronosporales</taxon>
        <taxon>Peronosporaceae</taxon>
        <taxon>Peronosclerospora</taxon>
    </lineage>
</organism>
<name>A0ACC0W2M3_9STRA</name>
<evidence type="ECO:0000313" key="2">
    <source>
        <dbReference type="Proteomes" id="UP001163321"/>
    </source>
</evidence>
<dbReference type="Proteomes" id="UP001163321">
    <property type="component" value="Chromosome 4"/>
</dbReference>
<proteinExistence type="predicted"/>
<evidence type="ECO:0000313" key="1">
    <source>
        <dbReference type="EMBL" id="KAI9912900.1"/>
    </source>
</evidence>